<accession>A0ABR2RVV0</accession>
<protein>
    <submittedName>
        <fullName evidence="1">Uncharacterized protein</fullName>
    </submittedName>
</protein>
<dbReference type="Proteomes" id="UP001396334">
    <property type="component" value="Unassembled WGS sequence"/>
</dbReference>
<dbReference type="EMBL" id="JBBPBN010000020">
    <property type="protein sequence ID" value="KAK9016928.1"/>
    <property type="molecule type" value="Genomic_DNA"/>
</dbReference>
<evidence type="ECO:0000313" key="1">
    <source>
        <dbReference type="EMBL" id="KAK9016928.1"/>
    </source>
</evidence>
<organism evidence="1 2">
    <name type="scientific">Hibiscus sabdariffa</name>
    <name type="common">roselle</name>
    <dbReference type="NCBI Taxonomy" id="183260"/>
    <lineage>
        <taxon>Eukaryota</taxon>
        <taxon>Viridiplantae</taxon>
        <taxon>Streptophyta</taxon>
        <taxon>Embryophyta</taxon>
        <taxon>Tracheophyta</taxon>
        <taxon>Spermatophyta</taxon>
        <taxon>Magnoliopsida</taxon>
        <taxon>eudicotyledons</taxon>
        <taxon>Gunneridae</taxon>
        <taxon>Pentapetalae</taxon>
        <taxon>rosids</taxon>
        <taxon>malvids</taxon>
        <taxon>Malvales</taxon>
        <taxon>Malvaceae</taxon>
        <taxon>Malvoideae</taxon>
        <taxon>Hibiscus</taxon>
    </lineage>
</organism>
<sequence length="143" mass="15375">MAPPTIALEDNLAIEAQSPPIHLTPYVPCEQLGNVSFAGNCDILHESMAYDSHLQSDGYSQSDPQSPVIGVAEPPIEQVHELGSSHMLDSVAGSEAGPEQEQEGILEVIDLDAHAVESIMPSDASCEDIEILQHLSRFLLSLF</sequence>
<comment type="caution">
    <text evidence="1">The sequence shown here is derived from an EMBL/GenBank/DDBJ whole genome shotgun (WGS) entry which is preliminary data.</text>
</comment>
<name>A0ABR2RVV0_9ROSI</name>
<gene>
    <name evidence="1" type="ORF">V6N11_079420</name>
</gene>
<reference evidence="1 2" key="1">
    <citation type="journal article" date="2024" name="G3 (Bethesda)">
        <title>Genome assembly of Hibiscus sabdariffa L. provides insights into metabolisms of medicinal natural products.</title>
        <authorList>
            <person name="Kim T."/>
        </authorList>
    </citation>
    <scope>NUCLEOTIDE SEQUENCE [LARGE SCALE GENOMIC DNA]</scope>
    <source>
        <strain evidence="1">TK-2024</strain>
        <tissue evidence="1">Old leaves</tissue>
    </source>
</reference>
<keyword evidence="2" id="KW-1185">Reference proteome</keyword>
<proteinExistence type="predicted"/>
<evidence type="ECO:0000313" key="2">
    <source>
        <dbReference type="Proteomes" id="UP001396334"/>
    </source>
</evidence>